<name>A0A6G1LFI4_9PEZI</name>
<keyword evidence="1" id="KW-0812">Transmembrane</keyword>
<reference evidence="2" key="1">
    <citation type="journal article" date="2020" name="Stud. Mycol.">
        <title>101 Dothideomycetes genomes: a test case for predicting lifestyles and emergence of pathogens.</title>
        <authorList>
            <person name="Haridas S."/>
            <person name="Albert R."/>
            <person name="Binder M."/>
            <person name="Bloem J."/>
            <person name="Labutti K."/>
            <person name="Salamov A."/>
            <person name="Andreopoulos B."/>
            <person name="Baker S."/>
            <person name="Barry K."/>
            <person name="Bills G."/>
            <person name="Bluhm B."/>
            <person name="Cannon C."/>
            <person name="Castanera R."/>
            <person name="Culley D."/>
            <person name="Daum C."/>
            <person name="Ezra D."/>
            <person name="Gonzalez J."/>
            <person name="Henrissat B."/>
            <person name="Kuo A."/>
            <person name="Liang C."/>
            <person name="Lipzen A."/>
            <person name="Lutzoni F."/>
            <person name="Magnuson J."/>
            <person name="Mondo S."/>
            <person name="Nolan M."/>
            <person name="Ohm R."/>
            <person name="Pangilinan J."/>
            <person name="Park H.-J."/>
            <person name="Ramirez L."/>
            <person name="Alfaro M."/>
            <person name="Sun H."/>
            <person name="Tritt A."/>
            <person name="Yoshinaga Y."/>
            <person name="Zwiers L.-H."/>
            <person name="Turgeon B."/>
            <person name="Goodwin S."/>
            <person name="Spatafora J."/>
            <person name="Crous P."/>
            <person name="Grigoriev I."/>
        </authorList>
    </citation>
    <scope>NUCLEOTIDE SEQUENCE</scope>
    <source>
        <strain evidence="2">CBS 116005</strain>
    </source>
</reference>
<evidence type="ECO:0000313" key="2">
    <source>
        <dbReference type="EMBL" id="KAF2771625.1"/>
    </source>
</evidence>
<accession>A0A6G1LFI4</accession>
<dbReference type="OrthoDB" id="4492972at2759"/>
<dbReference type="Proteomes" id="UP000799436">
    <property type="component" value="Unassembled WGS sequence"/>
</dbReference>
<evidence type="ECO:0000256" key="1">
    <source>
        <dbReference type="SAM" id="Phobius"/>
    </source>
</evidence>
<organism evidence="2 3">
    <name type="scientific">Teratosphaeria nubilosa</name>
    <dbReference type="NCBI Taxonomy" id="161662"/>
    <lineage>
        <taxon>Eukaryota</taxon>
        <taxon>Fungi</taxon>
        <taxon>Dikarya</taxon>
        <taxon>Ascomycota</taxon>
        <taxon>Pezizomycotina</taxon>
        <taxon>Dothideomycetes</taxon>
        <taxon>Dothideomycetidae</taxon>
        <taxon>Mycosphaerellales</taxon>
        <taxon>Teratosphaeriaceae</taxon>
        <taxon>Teratosphaeria</taxon>
    </lineage>
</organism>
<keyword evidence="1" id="KW-0472">Membrane</keyword>
<proteinExistence type="predicted"/>
<dbReference type="AlphaFoldDB" id="A0A6G1LFI4"/>
<protein>
    <submittedName>
        <fullName evidence="2">Uncharacterized protein</fullName>
    </submittedName>
</protein>
<dbReference type="EMBL" id="ML995818">
    <property type="protein sequence ID" value="KAF2771625.1"/>
    <property type="molecule type" value="Genomic_DNA"/>
</dbReference>
<keyword evidence="3" id="KW-1185">Reference proteome</keyword>
<feature type="transmembrane region" description="Helical" evidence="1">
    <location>
        <begin position="16"/>
        <end position="34"/>
    </location>
</feature>
<evidence type="ECO:0000313" key="3">
    <source>
        <dbReference type="Proteomes" id="UP000799436"/>
    </source>
</evidence>
<feature type="transmembrane region" description="Helical" evidence="1">
    <location>
        <begin position="55"/>
        <end position="76"/>
    </location>
</feature>
<keyword evidence="1" id="KW-1133">Transmembrane helix</keyword>
<gene>
    <name evidence="2" type="ORF">EJ03DRAFT_325271</name>
</gene>
<sequence length="77" mass="8090">MGEQNSASAALAAYKYPLLATLYITVTGAAFWRVRRQPYSTAIKWEQYETIFKGTTLGAAIAGLVMSGASIGVGAAS</sequence>